<reference evidence="6" key="1">
    <citation type="submission" date="2013-03" db="EMBL/GenBank/DDBJ databases">
        <title>Immune-Related transcriptome of Coptotermes formosanus Shiraki workers: the defense mechanism.</title>
        <authorList>
            <person name="Hussain A."/>
            <person name="Li Y.F."/>
            <person name="Wen S.Y."/>
        </authorList>
    </citation>
    <scope>NUCLEOTIDE SEQUENCE</scope>
</reference>
<evidence type="ECO:0000256" key="5">
    <source>
        <dbReference type="SAM" id="Phobius"/>
    </source>
</evidence>
<dbReference type="SUPFAM" id="SSF48652">
    <property type="entry name" value="Tetraspanin"/>
    <property type="match status" value="1"/>
</dbReference>
<keyword evidence="2 5" id="KW-0812">Transmembrane</keyword>
<evidence type="ECO:0000256" key="1">
    <source>
        <dbReference type="ARBA" id="ARBA00004141"/>
    </source>
</evidence>
<proteinExistence type="evidence at transcript level"/>
<dbReference type="Pfam" id="PF00335">
    <property type="entry name" value="Tetraspanin"/>
    <property type="match status" value="1"/>
</dbReference>
<accession>R4UWK8</accession>
<dbReference type="CDD" id="cd03127">
    <property type="entry name" value="tetraspanin_LEL"/>
    <property type="match status" value="1"/>
</dbReference>
<evidence type="ECO:0000256" key="4">
    <source>
        <dbReference type="ARBA" id="ARBA00023136"/>
    </source>
</evidence>
<feature type="transmembrane region" description="Helical" evidence="5">
    <location>
        <begin position="12"/>
        <end position="36"/>
    </location>
</feature>
<evidence type="ECO:0000313" key="6">
    <source>
        <dbReference type="EMBL" id="AGM32686.1"/>
    </source>
</evidence>
<name>R4UWK8_COPFO</name>
<dbReference type="PANTHER" id="PTHR19282">
    <property type="entry name" value="TETRASPANIN"/>
    <property type="match status" value="1"/>
</dbReference>
<dbReference type="PANTHER" id="PTHR19282:SF477">
    <property type="entry name" value="TETRASPANIN"/>
    <property type="match status" value="1"/>
</dbReference>
<dbReference type="GO" id="GO:0005886">
    <property type="term" value="C:plasma membrane"/>
    <property type="evidence" value="ECO:0007669"/>
    <property type="project" value="TreeGrafter"/>
</dbReference>
<dbReference type="InterPro" id="IPR018499">
    <property type="entry name" value="Tetraspanin/Peripherin"/>
</dbReference>
<feature type="transmembrane region" description="Helical" evidence="5">
    <location>
        <begin position="84"/>
        <end position="104"/>
    </location>
</feature>
<feature type="non-terminal residue" evidence="6">
    <location>
        <position position="210"/>
    </location>
</feature>
<dbReference type="PRINTS" id="PR00259">
    <property type="entry name" value="TMFOUR"/>
</dbReference>
<keyword evidence="3 5" id="KW-1133">Transmembrane helix</keyword>
<organism evidence="6">
    <name type="scientific">Coptotermes formosanus</name>
    <name type="common">Formosan subterranean termite</name>
    <dbReference type="NCBI Taxonomy" id="36987"/>
    <lineage>
        <taxon>Eukaryota</taxon>
        <taxon>Metazoa</taxon>
        <taxon>Ecdysozoa</taxon>
        <taxon>Arthropoda</taxon>
        <taxon>Hexapoda</taxon>
        <taxon>Insecta</taxon>
        <taxon>Pterygota</taxon>
        <taxon>Neoptera</taxon>
        <taxon>Polyneoptera</taxon>
        <taxon>Dictyoptera</taxon>
        <taxon>Blattodea</taxon>
        <taxon>Blattoidea</taxon>
        <taxon>Termitoidae</taxon>
        <taxon>Rhinotermitidae</taxon>
        <taxon>Coptotermes</taxon>
    </lineage>
</organism>
<keyword evidence="4 5" id="KW-0472">Membrane</keyword>
<evidence type="ECO:0000256" key="3">
    <source>
        <dbReference type="ARBA" id="ARBA00022989"/>
    </source>
</evidence>
<dbReference type="Gene3D" id="1.10.1450.10">
    <property type="entry name" value="Tetraspanin"/>
    <property type="match status" value="1"/>
</dbReference>
<sequence length="210" mass="22745">MAYSTRCLKFVVLAFTVIFGVSGFSVTVFSVVNLIFFYSHDVFLPSNVFAPVMMLCITGLAACLVAALGWHAAMEGSPCRLNTFSAFLIATIFSEFGGAVWALISRVNFENEMAIAMEVSLSSYTTDKAVAENWKSLQQQLKCCGIDGPGDYRRHGHVAWSCLSANQNEGTYHSLSQQGCLVALTHDVQERLLRVALLAVATAIGQISGV</sequence>
<feature type="transmembrane region" description="Helical" evidence="5">
    <location>
        <begin position="48"/>
        <end position="72"/>
    </location>
</feature>
<comment type="subcellular location">
    <subcellularLocation>
        <location evidence="1">Membrane</location>
        <topology evidence="1">Multi-pass membrane protein</topology>
    </subcellularLocation>
</comment>
<dbReference type="EMBL" id="KC740862">
    <property type="protein sequence ID" value="AGM32686.1"/>
    <property type="molecule type" value="mRNA"/>
</dbReference>
<dbReference type="InterPro" id="IPR008952">
    <property type="entry name" value="Tetraspanin_EC2_sf"/>
</dbReference>
<protein>
    <submittedName>
        <fullName evidence="6">Tetraspanin family protein</fullName>
    </submittedName>
</protein>
<evidence type="ECO:0000256" key="2">
    <source>
        <dbReference type="ARBA" id="ARBA00022692"/>
    </source>
</evidence>
<dbReference type="AlphaFoldDB" id="R4UWK8"/>